<dbReference type="AlphaFoldDB" id="A0A8J7KES2"/>
<evidence type="ECO:0000256" key="5">
    <source>
        <dbReference type="ARBA" id="ARBA00022962"/>
    </source>
</evidence>
<evidence type="ECO:0000256" key="1">
    <source>
        <dbReference type="ARBA" id="ARBA00001031"/>
    </source>
</evidence>
<organism evidence="7 8">
    <name type="scientific">Chitinilyticum piscinae</name>
    <dbReference type="NCBI Taxonomy" id="2866724"/>
    <lineage>
        <taxon>Bacteria</taxon>
        <taxon>Pseudomonadati</taxon>
        <taxon>Pseudomonadota</taxon>
        <taxon>Betaproteobacteria</taxon>
        <taxon>Neisseriales</taxon>
        <taxon>Chitinibacteraceae</taxon>
        <taxon>Chitinilyticum</taxon>
    </lineage>
</organism>
<proteinExistence type="predicted"/>
<dbReference type="NCBIfam" id="NF001484">
    <property type="entry name" value="PRK00331.1"/>
    <property type="match status" value="1"/>
</dbReference>
<accession>A0A8J7KES2</accession>
<dbReference type="Gene3D" id="3.40.50.10490">
    <property type="entry name" value="Glucose-6-phosphate isomerase like protein, domain 1"/>
    <property type="match status" value="2"/>
</dbReference>
<keyword evidence="4" id="KW-0677">Repeat</keyword>
<name>A0A8J7KES2_9NEIS</name>
<reference evidence="7 8" key="1">
    <citation type="submission" date="2020-10" db="EMBL/GenBank/DDBJ databases">
        <title>The genome sequence of Chitinilyticum litopenaei 4Y14.</title>
        <authorList>
            <person name="Liu Y."/>
        </authorList>
    </citation>
    <scope>NUCLEOTIDE SEQUENCE [LARGE SCALE GENOMIC DNA]</scope>
    <source>
        <strain evidence="7 8">4Y14</strain>
    </source>
</reference>
<dbReference type="GO" id="GO:0006047">
    <property type="term" value="P:UDP-N-acetylglucosamine metabolic process"/>
    <property type="evidence" value="ECO:0007669"/>
    <property type="project" value="TreeGrafter"/>
</dbReference>
<dbReference type="PANTHER" id="PTHR10937">
    <property type="entry name" value="GLUCOSAMINE--FRUCTOSE-6-PHOSPHATE AMINOTRANSFERASE, ISOMERIZING"/>
    <property type="match status" value="1"/>
</dbReference>
<evidence type="ECO:0000256" key="3">
    <source>
        <dbReference type="ARBA" id="ARBA00016090"/>
    </source>
</evidence>
<keyword evidence="5" id="KW-0315">Glutamine amidotransferase</keyword>
<dbReference type="Pfam" id="PF01380">
    <property type="entry name" value="SIS"/>
    <property type="match status" value="2"/>
</dbReference>
<dbReference type="GO" id="GO:0006002">
    <property type="term" value="P:fructose 6-phosphate metabolic process"/>
    <property type="evidence" value="ECO:0007669"/>
    <property type="project" value="TreeGrafter"/>
</dbReference>
<dbReference type="InterPro" id="IPR035466">
    <property type="entry name" value="GlmS/AgaS_SIS"/>
</dbReference>
<keyword evidence="7" id="KW-0032">Aminotransferase</keyword>
<dbReference type="InterPro" id="IPR035490">
    <property type="entry name" value="GlmS/FrlB_SIS"/>
</dbReference>
<keyword evidence="8" id="KW-1185">Reference proteome</keyword>
<dbReference type="InterPro" id="IPR046348">
    <property type="entry name" value="SIS_dom_sf"/>
</dbReference>
<dbReference type="GO" id="GO:0006487">
    <property type="term" value="P:protein N-linked glycosylation"/>
    <property type="evidence" value="ECO:0007669"/>
    <property type="project" value="TreeGrafter"/>
</dbReference>
<dbReference type="CDD" id="cd05008">
    <property type="entry name" value="SIS_GlmS_GlmD_1"/>
    <property type="match status" value="1"/>
</dbReference>
<feature type="domain" description="SIS" evidence="6">
    <location>
        <begin position="431"/>
        <end position="570"/>
    </location>
</feature>
<dbReference type="GO" id="GO:0046349">
    <property type="term" value="P:amino sugar biosynthetic process"/>
    <property type="evidence" value="ECO:0007669"/>
    <property type="project" value="UniProtKB-ARBA"/>
</dbReference>
<feature type="domain" description="SIS" evidence="6">
    <location>
        <begin position="258"/>
        <end position="398"/>
    </location>
</feature>
<evidence type="ECO:0000259" key="6">
    <source>
        <dbReference type="PROSITE" id="PS51464"/>
    </source>
</evidence>
<dbReference type="InterPro" id="IPR001347">
    <property type="entry name" value="SIS_dom"/>
</dbReference>
<keyword evidence="7" id="KW-0808">Transferase</keyword>
<comment type="caution">
    <text evidence="7">The sequence shown here is derived from an EMBL/GenBank/DDBJ whole genome shotgun (WGS) entry which is preliminary data.</text>
</comment>
<evidence type="ECO:0000256" key="2">
    <source>
        <dbReference type="ARBA" id="ARBA00012916"/>
    </source>
</evidence>
<dbReference type="GO" id="GO:0097367">
    <property type="term" value="F:carbohydrate derivative binding"/>
    <property type="evidence" value="ECO:0007669"/>
    <property type="project" value="InterPro"/>
</dbReference>
<dbReference type="GO" id="GO:0005829">
    <property type="term" value="C:cytosol"/>
    <property type="evidence" value="ECO:0007669"/>
    <property type="project" value="TreeGrafter"/>
</dbReference>
<dbReference type="EMBL" id="JADFUA010000005">
    <property type="protein sequence ID" value="MBE9609774.1"/>
    <property type="molecule type" value="Genomic_DNA"/>
</dbReference>
<dbReference type="CDD" id="cd05009">
    <property type="entry name" value="SIS_GlmS_GlmD_2"/>
    <property type="match status" value="1"/>
</dbReference>
<comment type="catalytic activity">
    <reaction evidence="1">
        <text>D-fructose 6-phosphate + L-glutamine = D-glucosamine 6-phosphate + L-glutamate</text>
        <dbReference type="Rhea" id="RHEA:13237"/>
        <dbReference type="ChEBI" id="CHEBI:29985"/>
        <dbReference type="ChEBI" id="CHEBI:58359"/>
        <dbReference type="ChEBI" id="CHEBI:58725"/>
        <dbReference type="ChEBI" id="CHEBI:61527"/>
        <dbReference type="EC" id="2.6.1.16"/>
    </reaction>
</comment>
<protein>
    <recommendedName>
        <fullName evidence="3">Glutamine--fructose-6-phosphate aminotransferase [isomerizing]</fullName>
        <ecNumber evidence="2">2.6.1.16</ecNumber>
    </recommendedName>
</protein>
<evidence type="ECO:0000313" key="8">
    <source>
        <dbReference type="Proteomes" id="UP000604481"/>
    </source>
</evidence>
<sequence length="586" mass="62961">MPELTALCAAHDILPAVADLLPKQAAPDRHYALQFASAAGTGSQSGTLASYAPPAGVRSLWAMAVHGSAPQLQQASDNTLVINAIGVLENHAEQASNCGLPPDTPLAALLLARLNALRADRSLTEALLQLRQQLHGYLAFIVLETQAADQFFICSLGWPLYLGIRNRDLHICTTELALARDIADQIHTVQSGVLLRFGPHGSASLHGDGSEHPLILLAPAQLGKFPHFMLEEIYAQPAILAALAARSQQGLSPVSPALRSDLAHVTHVLLLACGSSFHSAQVASYWLESLGGVTVQVELTSEYRYRDSLPPPQTLVIAISQSGETADTLASLRHTQAQGLSASVAITNTPGSSITRLARHHLLTLAGLERAIFSTKTFTAQLLMLYQLALALGEARGRLGPERLALAKQEMARLPALVNATLQLAPQIREWAQQLAQRHSLFVIGRNMHYPVAMEGAFKLKEVAYLHAEGYPAGELKHGPITMVDSTLPVIACLPWNNHAEKALANLQEVRARNGEIFAFSDAALAPVERLHVIRVPGGLNDLSPIIYTVALQLFAYYCGVARGNNIDTPRNLAKSLSSDQPSGQR</sequence>
<dbReference type="GO" id="GO:0004360">
    <property type="term" value="F:glutamine-fructose-6-phosphate transaminase (isomerizing) activity"/>
    <property type="evidence" value="ECO:0007669"/>
    <property type="project" value="UniProtKB-EC"/>
</dbReference>
<evidence type="ECO:0000313" key="7">
    <source>
        <dbReference type="EMBL" id="MBE9609774.1"/>
    </source>
</evidence>
<dbReference type="Proteomes" id="UP000604481">
    <property type="component" value="Unassembled WGS sequence"/>
</dbReference>
<dbReference type="PROSITE" id="PS51464">
    <property type="entry name" value="SIS"/>
    <property type="match status" value="2"/>
</dbReference>
<gene>
    <name evidence="7" type="ORF">INR99_10460</name>
</gene>
<dbReference type="RefSeq" id="WP_194116297.1">
    <property type="nucleotide sequence ID" value="NZ_JADFUA010000005.1"/>
</dbReference>
<dbReference type="SUPFAM" id="SSF53697">
    <property type="entry name" value="SIS domain"/>
    <property type="match status" value="1"/>
</dbReference>
<dbReference type="EC" id="2.6.1.16" evidence="2"/>
<dbReference type="PANTHER" id="PTHR10937:SF0">
    <property type="entry name" value="GLUTAMINE--FRUCTOSE-6-PHOSPHATE TRANSAMINASE (ISOMERIZING)"/>
    <property type="match status" value="1"/>
</dbReference>
<evidence type="ECO:0000256" key="4">
    <source>
        <dbReference type="ARBA" id="ARBA00022737"/>
    </source>
</evidence>
<dbReference type="FunFam" id="3.40.50.10490:FF:000002">
    <property type="entry name" value="Glutamine--fructose-6-phosphate aminotransferase [isomerizing]"/>
    <property type="match status" value="1"/>
</dbReference>